<evidence type="ECO:0000256" key="11">
    <source>
        <dbReference type="ARBA" id="ARBA00023211"/>
    </source>
</evidence>
<evidence type="ECO:0000256" key="13">
    <source>
        <dbReference type="RuleBase" id="RU003515"/>
    </source>
</evidence>
<dbReference type="CDD" id="cd07182">
    <property type="entry name" value="RNase_HII_bacteria_HII_like"/>
    <property type="match status" value="1"/>
</dbReference>
<sequence>MPASDPHDHVERALIAEGSRLVIGCDEVGRGAIAGPVAVGVSVFRTDVPAPDGVRDSKLLSAKRRALLAPLISEWTPSAVGYADPEEIDRGGIVAALGAAAKRALAELHTRGVAVAQATILLDGSADWLSPVLSSPLDVRARVKADRDCISVAAASVVAKVARDELMTAAALRHPGYLWESNKGYGSGAHYAGLAEKGPSPLHRLTWLHERG</sequence>
<comment type="subcellular location">
    <subcellularLocation>
        <location evidence="4">Cytoplasm</location>
    </subcellularLocation>
</comment>
<feature type="domain" description="RNase H type-2" evidence="14">
    <location>
        <begin position="20"/>
        <end position="212"/>
    </location>
</feature>
<evidence type="ECO:0000256" key="5">
    <source>
        <dbReference type="ARBA" id="ARBA00007383"/>
    </source>
</evidence>
<comment type="catalytic activity">
    <reaction evidence="1 12 13">
        <text>Endonucleolytic cleavage to 5'-phosphomonoester.</text>
        <dbReference type="EC" id="3.1.26.4"/>
    </reaction>
</comment>
<evidence type="ECO:0000313" key="16">
    <source>
        <dbReference type="Proteomes" id="UP000196778"/>
    </source>
</evidence>
<dbReference type="GO" id="GO:0004523">
    <property type="term" value="F:RNA-DNA hybrid ribonuclease activity"/>
    <property type="evidence" value="ECO:0007669"/>
    <property type="project" value="UniProtKB-UniRule"/>
</dbReference>
<dbReference type="InterPro" id="IPR024567">
    <property type="entry name" value="RNase_HII/HIII_dom"/>
</dbReference>
<comment type="cofactor">
    <cofactor evidence="2">
        <name>Mg(2+)</name>
        <dbReference type="ChEBI" id="CHEBI:18420"/>
    </cofactor>
</comment>
<proteinExistence type="inferred from homology"/>
<name>A0A1R4JBZ3_9MICO</name>
<evidence type="ECO:0000256" key="12">
    <source>
        <dbReference type="PROSITE-ProRule" id="PRU01319"/>
    </source>
</evidence>
<keyword evidence="7 12" id="KW-0540">Nuclease</keyword>
<dbReference type="GO" id="GO:0043137">
    <property type="term" value="P:DNA replication, removal of RNA primer"/>
    <property type="evidence" value="ECO:0007669"/>
    <property type="project" value="TreeGrafter"/>
</dbReference>
<gene>
    <name evidence="15" type="ORF">FM119_06630</name>
</gene>
<dbReference type="AlphaFoldDB" id="A0A1R4JBZ3"/>
<dbReference type="GO" id="GO:0006298">
    <property type="term" value="P:mismatch repair"/>
    <property type="evidence" value="ECO:0007669"/>
    <property type="project" value="TreeGrafter"/>
</dbReference>
<evidence type="ECO:0000256" key="8">
    <source>
        <dbReference type="ARBA" id="ARBA00022723"/>
    </source>
</evidence>
<comment type="function">
    <text evidence="3 13">Endonuclease that specifically degrades the RNA of RNA-DNA hybrids.</text>
</comment>
<evidence type="ECO:0000256" key="4">
    <source>
        <dbReference type="ARBA" id="ARBA00004496"/>
    </source>
</evidence>
<organism evidence="15 16">
    <name type="scientific">Mycetocola reblochoni REB411</name>
    <dbReference type="NCBI Taxonomy" id="1255698"/>
    <lineage>
        <taxon>Bacteria</taxon>
        <taxon>Bacillati</taxon>
        <taxon>Actinomycetota</taxon>
        <taxon>Actinomycetes</taxon>
        <taxon>Micrococcales</taxon>
        <taxon>Microbacteriaceae</taxon>
        <taxon>Mycetocola</taxon>
    </lineage>
</organism>
<evidence type="ECO:0000259" key="14">
    <source>
        <dbReference type="PROSITE" id="PS51975"/>
    </source>
</evidence>
<accession>A0A1R4JBZ3</accession>
<dbReference type="SUPFAM" id="SSF53098">
    <property type="entry name" value="Ribonuclease H-like"/>
    <property type="match status" value="1"/>
</dbReference>
<dbReference type="GO" id="GO:0005737">
    <property type="term" value="C:cytoplasm"/>
    <property type="evidence" value="ECO:0007669"/>
    <property type="project" value="UniProtKB-SubCell"/>
</dbReference>
<keyword evidence="6" id="KW-0963">Cytoplasm</keyword>
<reference evidence="16" key="1">
    <citation type="submission" date="2017-02" db="EMBL/GenBank/DDBJ databases">
        <authorList>
            <person name="Dridi B."/>
        </authorList>
    </citation>
    <scope>NUCLEOTIDE SEQUENCE [LARGE SCALE GENOMIC DNA]</scope>
    <source>
        <strain evidence="16">EB411</strain>
    </source>
</reference>
<dbReference type="InterPro" id="IPR036397">
    <property type="entry name" value="RNaseH_sf"/>
</dbReference>
<feature type="binding site" evidence="12">
    <location>
        <position position="26"/>
    </location>
    <ligand>
        <name>a divalent metal cation</name>
        <dbReference type="ChEBI" id="CHEBI:60240"/>
    </ligand>
</feature>
<keyword evidence="10 12" id="KW-0378">Hydrolase</keyword>
<dbReference type="NCBIfam" id="NF000595">
    <property type="entry name" value="PRK00015.1-3"/>
    <property type="match status" value="1"/>
</dbReference>
<dbReference type="Pfam" id="PF01351">
    <property type="entry name" value="RNase_HII"/>
    <property type="match status" value="1"/>
</dbReference>
<comment type="cofactor">
    <cofactor evidence="12">
        <name>Mn(2+)</name>
        <dbReference type="ChEBI" id="CHEBI:29035"/>
    </cofactor>
    <cofactor evidence="12">
        <name>Mg(2+)</name>
        <dbReference type="ChEBI" id="CHEBI:18420"/>
    </cofactor>
    <text evidence="12">Manganese or magnesium. Binds 1 divalent metal ion per monomer in the absence of substrate. May bind a second metal ion after substrate binding.</text>
</comment>
<dbReference type="PANTHER" id="PTHR10954:SF18">
    <property type="entry name" value="RIBONUCLEASE HII"/>
    <property type="match status" value="1"/>
</dbReference>
<dbReference type="InterPro" id="IPR012337">
    <property type="entry name" value="RNaseH-like_sf"/>
</dbReference>
<evidence type="ECO:0000256" key="7">
    <source>
        <dbReference type="ARBA" id="ARBA00022722"/>
    </source>
</evidence>
<feature type="binding site" evidence="12">
    <location>
        <position position="123"/>
    </location>
    <ligand>
        <name>a divalent metal cation</name>
        <dbReference type="ChEBI" id="CHEBI:60240"/>
    </ligand>
</feature>
<dbReference type="InterPro" id="IPR001352">
    <property type="entry name" value="RNase_HII/HIII"/>
</dbReference>
<keyword evidence="9 12" id="KW-0255">Endonuclease</keyword>
<dbReference type="GO" id="GO:0032299">
    <property type="term" value="C:ribonuclease H2 complex"/>
    <property type="evidence" value="ECO:0007669"/>
    <property type="project" value="TreeGrafter"/>
</dbReference>
<keyword evidence="8 12" id="KW-0479">Metal-binding</keyword>
<dbReference type="GO" id="GO:0046872">
    <property type="term" value="F:metal ion binding"/>
    <property type="evidence" value="ECO:0007669"/>
    <property type="project" value="UniProtKB-KW"/>
</dbReference>
<dbReference type="InterPro" id="IPR022898">
    <property type="entry name" value="RNase_HII"/>
</dbReference>
<comment type="similarity">
    <text evidence="5 13">Belongs to the RNase HII family.</text>
</comment>
<keyword evidence="11" id="KW-0464">Manganese</keyword>
<keyword evidence="16" id="KW-1185">Reference proteome</keyword>
<dbReference type="EMBL" id="FUKR01000036">
    <property type="protein sequence ID" value="SJN29509.1"/>
    <property type="molecule type" value="Genomic_DNA"/>
</dbReference>
<evidence type="ECO:0000256" key="1">
    <source>
        <dbReference type="ARBA" id="ARBA00000077"/>
    </source>
</evidence>
<evidence type="ECO:0000256" key="6">
    <source>
        <dbReference type="ARBA" id="ARBA00022490"/>
    </source>
</evidence>
<evidence type="ECO:0000256" key="2">
    <source>
        <dbReference type="ARBA" id="ARBA00001946"/>
    </source>
</evidence>
<protein>
    <recommendedName>
        <fullName evidence="13">Ribonuclease</fullName>
        <ecNumber evidence="13">3.1.26.4</ecNumber>
    </recommendedName>
</protein>
<evidence type="ECO:0000256" key="9">
    <source>
        <dbReference type="ARBA" id="ARBA00022759"/>
    </source>
</evidence>
<dbReference type="OrthoDB" id="9803420at2"/>
<evidence type="ECO:0000256" key="10">
    <source>
        <dbReference type="ARBA" id="ARBA00022801"/>
    </source>
</evidence>
<dbReference type="Proteomes" id="UP000196778">
    <property type="component" value="Unassembled WGS sequence"/>
</dbReference>
<dbReference type="GO" id="GO:0003723">
    <property type="term" value="F:RNA binding"/>
    <property type="evidence" value="ECO:0007669"/>
    <property type="project" value="UniProtKB-UniRule"/>
</dbReference>
<dbReference type="PANTHER" id="PTHR10954">
    <property type="entry name" value="RIBONUCLEASE H2 SUBUNIT A"/>
    <property type="match status" value="1"/>
</dbReference>
<evidence type="ECO:0000256" key="3">
    <source>
        <dbReference type="ARBA" id="ARBA00004065"/>
    </source>
</evidence>
<dbReference type="EC" id="3.1.26.4" evidence="13"/>
<dbReference type="Gene3D" id="3.30.420.10">
    <property type="entry name" value="Ribonuclease H-like superfamily/Ribonuclease H"/>
    <property type="match status" value="1"/>
</dbReference>
<evidence type="ECO:0000313" key="15">
    <source>
        <dbReference type="EMBL" id="SJN29509.1"/>
    </source>
</evidence>
<feature type="binding site" evidence="12">
    <location>
        <position position="27"/>
    </location>
    <ligand>
        <name>a divalent metal cation</name>
        <dbReference type="ChEBI" id="CHEBI:60240"/>
    </ligand>
</feature>
<dbReference type="PROSITE" id="PS51975">
    <property type="entry name" value="RNASE_H_2"/>
    <property type="match status" value="1"/>
</dbReference>